<evidence type="ECO:0000256" key="21">
    <source>
        <dbReference type="PROSITE-ProRule" id="PRU00076"/>
    </source>
</evidence>
<feature type="transmembrane region" description="Helical" evidence="22">
    <location>
        <begin position="780"/>
        <end position="803"/>
    </location>
</feature>
<evidence type="ECO:0000256" key="10">
    <source>
        <dbReference type="ARBA" id="ARBA00022989"/>
    </source>
</evidence>
<keyword evidence="15" id="KW-0966">Cell projection</keyword>
<dbReference type="OrthoDB" id="1100386at2759"/>
<evidence type="ECO:0000256" key="6">
    <source>
        <dbReference type="ARBA" id="ARBA00022737"/>
    </source>
</evidence>
<evidence type="ECO:0000256" key="14">
    <source>
        <dbReference type="ARBA" id="ARBA00023198"/>
    </source>
</evidence>
<keyword evidence="14" id="KW-0395">Inflammatory response</keyword>
<dbReference type="InterPro" id="IPR001881">
    <property type="entry name" value="EGF-like_Ca-bd_dom"/>
</dbReference>
<keyword evidence="6" id="KW-0677">Repeat</keyword>
<evidence type="ECO:0000256" key="4">
    <source>
        <dbReference type="ARBA" id="ARBA00022692"/>
    </source>
</evidence>
<dbReference type="SMART" id="SM00181">
    <property type="entry name" value="EGF"/>
    <property type="match status" value="3"/>
</dbReference>
<dbReference type="PRINTS" id="PR01278">
    <property type="entry name" value="CD97PROTEIN"/>
</dbReference>
<dbReference type="KEGG" id="lww:102745361"/>
<reference evidence="27" key="1">
    <citation type="submission" date="2025-08" db="UniProtKB">
        <authorList>
            <consortium name="RefSeq"/>
        </authorList>
    </citation>
    <scope>IDENTIFICATION</scope>
    <source>
        <tissue evidence="27">Liver</tissue>
    </source>
</reference>
<keyword evidence="7" id="KW-0068">Autocatalytic cleavage</keyword>
<evidence type="ECO:0000313" key="26">
    <source>
        <dbReference type="Proteomes" id="UP000245341"/>
    </source>
</evidence>
<dbReference type="FunFam" id="2.10.25.10:FF:000216">
    <property type="entry name" value="Adhesion G protein-coupled receptor E2"/>
    <property type="match status" value="1"/>
</dbReference>
<keyword evidence="9" id="KW-0130">Cell adhesion</keyword>
<evidence type="ECO:0000256" key="17">
    <source>
        <dbReference type="ARBA" id="ARBA00063088"/>
    </source>
</evidence>
<dbReference type="CDD" id="cd00054">
    <property type="entry name" value="EGF_CA"/>
    <property type="match status" value="1"/>
</dbReference>
<evidence type="ECO:0000256" key="11">
    <source>
        <dbReference type="ARBA" id="ARBA00023136"/>
    </source>
</evidence>
<dbReference type="PROSITE" id="PS50221">
    <property type="entry name" value="GAIN_B"/>
    <property type="match status" value="1"/>
</dbReference>
<comment type="caution">
    <text evidence="21">Lacks conserved residue(s) required for the propagation of feature annotation.</text>
</comment>
<dbReference type="InterPro" id="IPR000152">
    <property type="entry name" value="EGF-type_Asp/Asn_hydroxyl_site"/>
</dbReference>
<evidence type="ECO:0000259" key="25">
    <source>
        <dbReference type="PROSITE" id="PS50261"/>
    </source>
</evidence>
<dbReference type="Proteomes" id="UP000245341">
    <property type="component" value="Unplaced"/>
</dbReference>
<dbReference type="FunFam" id="2.10.25.10:FF:000177">
    <property type="entry name" value="Adhesion G protein-coupled receptor E2"/>
    <property type="match status" value="1"/>
</dbReference>
<evidence type="ECO:0000259" key="24">
    <source>
        <dbReference type="PROSITE" id="PS50221"/>
    </source>
</evidence>
<feature type="transmembrane region" description="Helical" evidence="22">
    <location>
        <begin position="752"/>
        <end position="774"/>
    </location>
</feature>
<dbReference type="PROSITE" id="PS50261">
    <property type="entry name" value="G_PROTEIN_RECEP_F2_4"/>
    <property type="match status" value="1"/>
</dbReference>
<protein>
    <recommendedName>
        <fullName evidence="18">Adhesion G protein-coupled receptor E2</fullName>
    </recommendedName>
    <alternativeName>
        <fullName evidence="20">EGF-like module receptor 2</fullName>
    </alternativeName>
    <alternativeName>
        <fullName evidence="19">EGF-like module-containing mucin-like hormone receptor-like 2</fullName>
    </alternativeName>
</protein>
<evidence type="ECO:0000256" key="13">
    <source>
        <dbReference type="ARBA" id="ARBA00023180"/>
    </source>
</evidence>
<comment type="subunit">
    <text evidence="17">Forms a heterodimer, consisting of a large extracellular region non-covalently linked to a seven-transmembrane moiety. Interacts with chondroitin sulfate; the interaction with chondroitin sulfate is calcium-dependent. Interacts with CD55.</text>
</comment>
<dbReference type="SMART" id="SM00303">
    <property type="entry name" value="GPS"/>
    <property type="match status" value="1"/>
</dbReference>
<keyword evidence="11 22" id="KW-0472">Membrane</keyword>
<evidence type="ECO:0000256" key="12">
    <source>
        <dbReference type="ARBA" id="ARBA00023157"/>
    </source>
</evidence>
<accession>A0A7F8R7L6</accession>
<evidence type="ECO:0000256" key="9">
    <source>
        <dbReference type="ARBA" id="ARBA00022889"/>
    </source>
</evidence>
<feature type="domain" description="EGF-like" evidence="23">
    <location>
        <begin position="173"/>
        <end position="212"/>
    </location>
</feature>
<dbReference type="InterPro" id="IPR057244">
    <property type="entry name" value="GAIN_B"/>
</dbReference>
<feature type="transmembrane region" description="Helical" evidence="22">
    <location>
        <begin position="706"/>
        <end position="732"/>
    </location>
</feature>
<dbReference type="GO" id="GO:0007189">
    <property type="term" value="P:adenylate cyclase-activating G protein-coupled receptor signaling pathway"/>
    <property type="evidence" value="ECO:0007669"/>
    <property type="project" value="TreeGrafter"/>
</dbReference>
<dbReference type="PROSITE" id="PS50026">
    <property type="entry name" value="EGF_3"/>
    <property type="match status" value="1"/>
</dbReference>
<evidence type="ECO:0000256" key="1">
    <source>
        <dbReference type="ARBA" id="ARBA00007343"/>
    </source>
</evidence>
<evidence type="ECO:0000256" key="8">
    <source>
        <dbReference type="ARBA" id="ARBA00022837"/>
    </source>
</evidence>
<feature type="transmembrane region" description="Helical" evidence="22">
    <location>
        <begin position="558"/>
        <end position="581"/>
    </location>
</feature>
<dbReference type="InterPro" id="IPR000203">
    <property type="entry name" value="GPS"/>
</dbReference>
<keyword evidence="3 21" id="KW-0245">EGF-like domain</keyword>
<keyword evidence="8" id="KW-0106">Calcium</keyword>
<dbReference type="Pfam" id="PF00002">
    <property type="entry name" value="7tm_2"/>
    <property type="match status" value="1"/>
</dbReference>
<evidence type="ECO:0000256" key="22">
    <source>
        <dbReference type="SAM" id="Phobius"/>
    </source>
</evidence>
<dbReference type="GO" id="GO:0007155">
    <property type="term" value="P:cell adhesion"/>
    <property type="evidence" value="ECO:0007669"/>
    <property type="project" value="UniProtKB-KW"/>
</dbReference>
<keyword evidence="5" id="KW-0732">Signal</keyword>
<dbReference type="RefSeq" id="XP_030889219.1">
    <property type="nucleotide sequence ID" value="XM_031033359.1"/>
</dbReference>
<dbReference type="FunFam" id="1.20.1070.10:FF:000054">
    <property type="entry name" value="Adhesion G protein-coupled receptor E3"/>
    <property type="match status" value="1"/>
</dbReference>
<dbReference type="GO" id="GO:0006954">
    <property type="term" value="P:inflammatory response"/>
    <property type="evidence" value="ECO:0007669"/>
    <property type="project" value="UniProtKB-KW"/>
</dbReference>
<dbReference type="InterPro" id="IPR018097">
    <property type="entry name" value="EGF_Ca-bd_CS"/>
</dbReference>
<evidence type="ECO:0000256" key="2">
    <source>
        <dbReference type="ARBA" id="ARBA00022475"/>
    </source>
</evidence>
<sequence length="859" mass="94912">MSRTVSRRLEQLAPAQTCPRCTTWHLHPSRLHCGVRRQTRASDLGELTPLGSDPLSCCIPDINMCEQPLRRSCAAYADCQGMDGRYCMCGPGQELISETVFRNESENMCQGVLVLLLLTLGPVRKLKASAPTDCAQWCPPKSTCVNATACRCSPGFSSSSREIFTSLLESCDDINECGPPSAVSCGKFADCWNTEGSYYCTCSPGYKLASGAKTFRDESENMCQVHNPESRPDDQDPGGCCVVSTQSNTDPPAYTHGELGDEKQLLSRPDSNGRYHRRPASIFFPTWTPPHGIKSQRLSHFFERVQDLGRKFIPAFVQDTIQDLVQGVDELLETPEDLEALPHSEQHCVATNLLVGLENVLRNLSQALPNGTLTFNASAGTDLSLKVREQGDRNVILSQSQVKMLLNWDVVRESGDSGPSVVGLVSTPGMGKLLAEARLVLGPEMQAVLHGAHKGVLRGVSSVLLSHVISAFMSNRDTQNLSSPITFIFSHHSVTRGPMQKVFCVFWDHTPDGYGHWSTTGCRMVATGDTSTTCQCTHLSSFAVLMAHYNVQEEDPMLAVITYLGLSLSLLCLLLAALTFLLCKTIQNTSTSIHLQLSICLFLAHLLFLTAINRTEIKVLCAIIAGALHYLYLASFTWMLLEGLNLFLTARNLMVVIYSSMSRVMKKLMFPVGYGVPAIIVAISVASRPHLYGTPTRCWLHTDKGFIWTFLGPICTIFSINLAFFLMTFWIVKTKLSSINRDVSSLQNTRMLTFKATAQLLILGCTWCLGILQVGPAAHVMAYLFTIINSLQGVFIFLVYCLLSQQVREQYKKWFKGVRKTKAESEKYTLSSGTMSDASKHSVENYNEELSLTNLSLRK</sequence>
<dbReference type="GeneID" id="102745361"/>
<evidence type="ECO:0000256" key="16">
    <source>
        <dbReference type="ARBA" id="ARBA00060478"/>
    </source>
</evidence>
<keyword evidence="2" id="KW-1003">Cell membrane</keyword>
<dbReference type="InterPro" id="IPR003056">
    <property type="entry name" value="GPCR_2_ADGRE2_ADGRE5"/>
</dbReference>
<keyword evidence="4 22" id="KW-0812">Transmembrane</keyword>
<keyword evidence="12" id="KW-1015">Disulfide bond</keyword>
<dbReference type="SUPFAM" id="SSF81321">
    <property type="entry name" value="Family A G protein-coupled receptor-like"/>
    <property type="match status" value="1"/>
</dbReference>
<dbReference type="InterPro" id="IPR017983">
    <property type="entry name" value="GPCR_2_secretin-like_CS"/>
</dbReference>
<comment type="subcellular location">
    <subcellularLocation>
        <location evidence="16">Cell projection</location>
        <location evidence="16">Ruffle membrane</location>
        <topology evidence="16">Multi-pass membrane protein</topology>
    </subcellularLocation>
</comment>
<proteinExistence type="inferred from homology"/>
<keyword evidence="26" id="KW-1185">Reference proteome</keyword>
<feature type="transmembrane region" description="Helical" evidence="22">
    <location>
        <begin position="619"/>
        <end position="638"/>
    </location>
</feature>
<feature type="domain" description="G-protein coupled receptors family 2 profile 2" evidence="25">
    <location>
        <begin position="558"/>
        <end position="804"/>
    </location>
</feature>
<evidence type="ECO:0000313" key="27">
    <source>
        <dbReference type="RefSeq" id="XP_030889219.1"/>
    </source>
</evidence>
<dbReference type="AlphaFoldDB" id="A0A7F8R7L6"/>
<gene>
    <name evidence="27" type="primary">LOC102745361</name>
</gene>
<evidence type="ECO:0000259" key="23">
    <source>
        <dbReference type="PROSITE" id="PS50026"/>
    </source>
</evidence>
<evidence type="ECO:0000256" key="19">
    <source>
        <dbReference type="ARBA" id="ARBA00081626"/>
    </source>
</evidence>
<dbReference type="InterPro" id="IPR017981">
    <property type="entry name" value="GPCR_2-like_7TM"/>
</dbReference>
<dbReference type="PANTHER" id="PTHR12011:SF328">
    <property type="entry name" value="ADHESION G PROTEIN-COUPLED RECEPTOR E2"/>
    <property type="match status" value="1"/>
</dbReference>
<dbReference type="PROSITE" id="PS00010">
    <property type="entry name" value="ASX_HYDROXYL"/>
    <property type="match status" value="1"/>
</dbReference>
<evidence type="ECO:0000256" key="20">
    <source>
        <dbReference type="ARBA" id="ARBA00082393"/>
    </source>
</evidence>
<evidence type="ECO:0000256" key="15">
    <source>
        <dbReference type="ARBA" id="ARBA00023273"/>
    </source>
</evidence>
<evidence type="ECO:0000256" key="5">
    <source>
        <dbReference type="ARBA" id="ARBA00022729"/>
    </source>
</evidence>
<feature type="domain" description="GAIN-B" evidence="24">
    <location>
        <begin position="373"/>
        <end position="552"/>
    </location>
</feature>
<keyword evidence="10 22" id="KW-1133">Transmembrane helix</keyword>
<name>A0A7F8R7L6_LEPWE</name>
<dbReference type="SMART" id="SM00179">
    <property type="entry name" value="EGF_CA"/>
    <property type="match status" value="1"/>
</dbReference>
<dbReference type="Gene3D" id="1.20.1070.10">
    <property type="entry name" value="Rhodopsin 7-helix transmembrane proteins"/>
    <property type="match status" value="1"/>
</dbReference>
<dbReference type="SUPFAM" id="SSF57196">
    <property type="entry name" value="EGF/Laminin"/>
    <property type="match status" value="1"/>
</dbReference>
<dbReference type="PROSITE" id="PS01187">
    <property type="entry name" value="EGF_CA"/>
    <property type="match status" value="1"/>
</dbReference>
<feature type="transmembrane region" description="Helical" evidence="22">
    <location>
        <begin position="668"/>
        <end position="686"/>
    </location>
</feature>
<comment type="similarity">
    <text evidence="1">Belongs to the G-protein coupled receptor 2 family. Adhesion G-protein coupled receptor (ADGR) subfamily.</text>
</comment>
<feature type="transmembrane region" description="Helical" evidence="22">
    <location>
        <begin position="593"/>
        <end position="612"/>
    </location>
</feature>
<evidence type="ECO:0000256" key="18">
    <source>
        <dbReference type="ARBA" id="ARBA00070230"/>
    </source>
</evidence>
<dbReference type="InterPro" id="IPR049883">
    <property type="entry name" value="NOTCH1_EGF-like"/>
</dbReference>
<dbReference type="GO" id="GO:0032587">
    <property type="term" value="C:ruffle membrane"/>
    <property type="evidence" value="ECO:0007669"/>
    <property type="project" value="UniProtKB-SubCell"/>
</dbReference>
<dbReference type="Pfam" id="PF07645">
    <property type="entry name" value="EGF_CA"/>
    <property type="match status" value="1"/>
</dbReference>
<evidence type="ECO:0000256" key="7">
    <source>
        <dbReference type="ARBA" id="ARBA00022813"/>
    </source>
</evidence>
<keyword evidence="13" id="KW-0325">Glycoprotein</keyword>
<dbReference type="PANTHER" id="PTHR12011">
    <property type="entry name" value="ADHESION G-PROTEIN COUPLED RECEPTOR"/>
    <property type="match status" value="1"/>
</dbReference>
<dbReference type="Pfam" id="PF01825">
    <property type="entry name" value="GPS"/>
    <property type="match status" value="1"/>
</dbReference>
<evidence type="ECO:0000256" key="3">
    <source>
        <dbReference type="ARBA" id="ARBA00022536"/>
    </source>
</evidence>
<dbReference type="GO" id="GO:0005509">
    <property type="term" value="F:calcium ion binding"/>
    <property type="evidence" value="ECO:0007669"/>
    <property type="project" value="InterPro"/>
</dbReference>
<keyword evidence="27" id="KW-0675">Receptor</keyword>
<dbReference type="PROSITE" id="PS00650">
    <property type="entry name" value="G_PROTEIN_RECEP_F2_2"/>
    <property type="match status" value="1"/>
</dbReference>
<organism evidence="26 27">
    <name type="scientific">Leptonychotes weddellii</name>
    <name type="common">Weddell seal</name>
    <name type="synonym">Otaria weddellii</name>
    <dbReference type="NCBI Taxonomy" id="9713"/>
    <lineage>
        <taxon>Eukaryota</taxon>
        <taxon>Metazoa</taxon>
        <taxon>Chordata</taxon>
        <taxon>Craniata</taxon>
        <taxon>Vertebrata</taxon>
        <taxon>Euteleostomi</taxon>
        <taxon>Mammalia</taxon>
        <taxon>Eutheria</taxon>
        <taxon>Laurasiatheria</taxon>
        <taxon>Carnivora</taxon>
        <taxon>Caniformia</taxon>
        <taxon>Pinnipedia</taxon>
        <taxon>Phocidae</taxon>
        <taxon>Monachinae</taxon>
        <taxon>Lobodontini</taxon>
        <taxon>Leptonychotes</taxon>
    </lineage>
</organism>
<dbReference type="Gene3D" id="2.60.220.50">
    <property type="match status" value="1"/>
</dbReference>
<dbReference type="GO" id="GO:0004930">
    <property type="term" value="F:G protein-coupled receptor activity"/>
    <property type="evidence" value="ECO:0007669"/>
    <property type="project" value="InterPro"/>
</dbReference>
<dbReference type="PRINTS" id="PR00249">
    <property type="entry name" value="GPCRSECRETIN"/>
</dbReference>
<dbReference type="InterPro" id="IPR046338">
    <property type="entry name" value="GAIN_dom_sf"/>
</dbReference>
<dbReference type="InterPro" id="IPR000742">
    <property type="entry name" value="EGF"/>
</dbReference>
<dbReference type="GO" id="GO:0007166">
    <property type="term" value="P:cell surface receptor signaling pathway"/>
    <property type="evidence" value="ECO:0007669"/>
    <property type="project" value="InterPro"/>
</dbReference>
<dbReference type="Gene3D" id="2.10.25.10">
    <property type="entry name" value="Laminin"/>
    <property type="match status" value="2"/>
</dbReference>
<dbReference type="FunFam" id="2.60.220.50:FF:000007">
    <property type="entry name" value="Adhesion G protein-coupled receptor E5"/>
    <property type="match status" value="1"/>
</dbReference>
<dbReference type="InterPro" id="IPR000832">
    <property type="entry name" value="GPCR_2_secretin-like"/>
</dbReference>